<dbReference type="InterPro" id="IPR000719">
    <property type="entry name" value="Prot_kinase_dom"/>
</dbReference>
<dbReference type="SUPFAM" id="SSF56112">
    <property type="entry name" value="Protein kinase-like (PK-like)"/>
    <property type="match status" value="1"/>
</dbReference>
<evidence type="ECO:0000256" key="3">
    <source>
        <dbReference type="PROSITE-ProRule" id="PRU10141"/>
    </source>
</evidence>
<dbReference type="PROSITE" id="PS50011">
    <property type="entry name" value="PROTEIN_KINASE_DOM"/>
    <property type="match status" value="1"/>
</dbReference>
<evidence type="ECO:0000313" key="7">
    <source>
        <dbReference type="Proteomes" id="UP001470230"/>
    </source>
</evidence>
<name>A0ABR2L6I1_9EUKA</name>
<reference evidence="6 7" key="1">
    <citation type="submission" date="2024-04" db="EMBL/GenBank/DDBJ databases">
        <title>Tritrichomonas musculus Genome.</title>
        <authorList>
            <person name="Alves-Ferreira E."/>
            <person name="Grigg M."/>
            <person name="Lorenzi H."/>
            <person name="Galac M."/>
        </authorList>
    </citation>
    <scope>NUCLEOTIDE SEQUENCE [LARGE SCALE GENOMIC DNA]</scope>
    <source>
        <strain evidence="6 7">EAF2021</strain>
    </source>
</reference>
<evidence type="ECO:0000259" key="5">
    <source>
        <dbReference type="PROSITE" id="PS50011"/>
    </source>
</evidence>
<protein>
    <recommendedName>
        <fullName evidence="5">Protein kinase domain-containing protein</fullName>
    </recommendedName>
</protein>
<comment type="caution">
    <text evidence="6">The sequence shown here is derived from an EMBL/GenBank/DDBJ whole genome shotgun (WGS) entry which is preliminary data.</text>
</comment>
<evidence type="ECO:0000256" key="1">
    <source>
        <dbReference type="ARBA" id="ARBA00022741"/>
    </source>
</evidence>
<dbReference type="InterPro" id="IPR011009">
    <property type="entry name" value="Kinase-like_dom_sf"/>
</dbReference>
<keyword evidence="4" id="KW-0723">Serine/threonine-protein kinase</keyword>
<keyword evidence="7" id="KW-1185">Reference proteome</keyword>
<comment type="similarity">
    <text evidence="4">Belongs to the protein kinase superfamily.</text>
</comment>
<feature type="domain" description="Protein kinase" evidence="5">
    <location>
        <begin position="30"/>
        <end position="282"/>
    </location>
</feature>
<sequence>MSEKTKPSLMSEFTPQVLEMIEKTLNDHGFQMIEQIGSGGYSIIFKVYSAKYNRSFAAKIVNSRSSRHKNSEASIENEISALSHLYHPNIIKMYLSFDQDGFHFMIIELCTLSLFKLIGEKEKTSISPAKISSIICELISAVKFCHDNGFAHRDIKPINVLFDDYGRVKLADFGLSRRFEPNEKSTEYLGSPRYISPEIYRKEPFDPFKADIWALGVTIYEICGGVPDWPESKDLLAVSIRSGGLLVKPTNYPKIDRLVQLMTEMNPNIRPTIEMVAKYPILTIPVLPKDTQNPLPTNIYTANSNPKPFSHSQSPTRLVRHHSRELLIPKASSFYVINNNQPKISSLPSSSNSTKIVKSLKKQSSVMLRRRFLSNDEDKIQNF</sequence>
<keyword evidence="4" id="KW-0418">Kinase</keyword>
<dbReference type="InterPro" id="IPR017441">
    <property type="entry name" value="Protein_kinase_ATP_BS"/>
</dbReference>
<dbReference type="EMBL" id="JAPFFF010000001">
    <property type="protein sequence ID" value="KAK8898924.1"/>
    <property type="molecule type" value="Genomic_DNA"/>
</dbReference>
<keyword evidence="4" id="KW-0808">Transferase</keyword>
<evidence type="ECO:0000256" key="2">
    <source>
        <dbReference type="ARBA" id="ARBA00022840"/>
    </source>
</evidence>
<dbReference type="Proteomes" id="UP001470230">
    <property type="component" value="Unassembled WGS sequence"/>
</dbReference>
<dbReference type="PROSITE" id="PS00107">
    <property type="entry name" value="PROTEIN_KINASE_ATP"/>
    <property type="match status" value="1"/>
</dbReference>
<dbReference type="Pfam" id="PF00069">
    <property type="entry name" value="Pkinase"/>
    <property type="match status" value="1"/>
</dbReference>
<organism evidence="6 7">
    <name type="scientific">Tritrichomonas musculus</name>
    <dbReference type="NCBI Taxonomy" id="1915356"/>
    <lineage>
        <taxon>Eukaryota</taxon>
        <taxon>Metamonada</taxon>
        <taxon>Parabasalia</taxon>
        <taxon>Tritrichomonadida</taxon>
        <taxon>Tritrichomonadidae</taxon>
        <taxon>Tritrichomonas</taxon>
    </lineage>
</organism>
<keyword evidence="2 3" id="KW-0067">ATP-binding</keyword>
<gene>
    <name evidence="6" type="ORF">M9Y10_001216</name>
</gene>
<dbReference type="PANTHER" id="PTHR24362:SF309">
    <property type="entry name" value="PROTEIN KINASE DOMAIN-CONTAINING PROTEIN"/>
    <property type="match status" value="1"/>
</dbReference>
<accession>A0ABR2L6I1</accession>
<keyword evidence="1 3" id="KW-0547">Nucleotide-binding</keyword>
<evidence type="ECO:0000256" key="4">
    <source>
        <dbReference type="RuleBase" id="RU000304"/>
    </source>
</evidence>
<dbReference type="Gene3D" id="1.10.510.10">
    <property type="entry name" value="Transferase(Phosphotransferase) domain 1"/>
    <property type="match status" value="1"/>
</dbReference>
<dbReference type="PROSITE" id="PS00108">
    <property type="entry name" value="PROTEIN_KINASE_ST"/>
    <property type="match status" value="1"/>
</dbReference>
<proteinExistence type="inferred from homology"/>
<dbReference type="SMART" id="SM00220">
    <property type="entry name" value="S_TKc"/>
    <property type="match status" value="1"/>
</dbReference>
<dbReference type="PANTHER" id="PTHR24362">
    <property type="entry name" value="SERINE/THREONINE-PROTEIN KINASE NEK"/>
    <property type="match status" value="1"/>
</dbReference>
<evidence type="ECO:0000313" key="6">
    <source>
        <dbReference type="EMBL" id="KAK8898924.1"/>
    </source>
</evidence>
<dbReference type="InterPro" id="IPR008271">
    <property type="entry name" value="Ser/Thr_kinase_AS"/>
</dbReference>
<feature type="binding site" evidence="3">
    <location>
        <position position="59"/>
    </location>
    <ligand>
        <name>ATP</name>
        <dbReference type="ChEBI" id="CHEBI:30616"/>
    </ligand>
</feature>